<proteinExistence type="predicted"/>
<accession>A0A0J8B446</accession>
<dbReference type="KEGG" id="bvg:104884016"/>
<dbReference type="InterPro" id="IPR046341">
    <property type="entry name" value="SET_dom_sf"/>
</dbReference>
<dbReference type="Pfam" id="PF00856">
    <property type="entry name" value="SET"/>
    <property type="match status" value="1"/>
</dbReference>
<dbReference type="GO" id="GO:1990110">
    <property type="term" value="P:callus formation"/>
    <property type="evidence" value="ECO:0007669"/>
    <property type="project" value="EnsemblPlants"/>
</dbReference>
<dbReference type="CDD" id="cd20071">
    <property type="entry name" value="SET_SMYD"/>
    <property type="match status" value="1"/>
</dbReference>
<dbReference type="PANTHER" id="PTHR47436:SF1">
    <property type="entry name" value="SET DOMAIN-CONTAINING PROTEIN"/>
    <property type="match status" value="1"/>
</dbReference>
<dbReference type="PANTHER" id="PTHR47436">
    <property type="entry name" value="HISTONE-LYSINE N-METHYLTRANSFERASE ATXR2"/>
    <property type="match status" value="1"/>
</dbReference>
<dbReference type="Gramene" id="KMS95766">
    <property type="protein sequence ID" value="KMS95766"/>
    <property type="gene ID" value="BVRB_005340"/>
</dbReference>
<dbReference type="Proteomes" id="UP000035740">
    <property type="component" value="Unassembled WGS sequence"/>
</dbReference>
<dbReference type="AlphaFoldDB" id="A0A0J8B446"/>
<dbReference type="OMA" id="TYHSLLC"/>
<dbReference type="InterPro" id="IPR001214">
    <property type="entry name" value="SET_dom"/>
</dbReference>
<keyword evidence="3" id="KW-1185">Reference proteome</keyword>
<evidence type="ECO:0000313" key="3">
    <source>
        <dbReference type="Proteomes" id="UP000035740"/>
    </source>
</evidence>
<dbReference type="InterPro" id="IPR044237">
    <property type="entry name" value="ATXR2-like"/>
</dbReference>
<dbReference type="PROSITE" id="PS50280">
    <property type="entry name" value="SET"/>
    <property type="match status" value="1"/>
</dbReference>
<feature type="domain" description="SET" evidence="1">
    <location>
        <begin position="41"/>
        <end position="450"/>
    </location>
</feature>
<dbReference type="eggNOG" id="KOG2084">
    <property type="taxonomic scope" value="Eukaryota"/>
</dbReference>
<dbReference type="GO" id="GO:0046975">
    <property type="term" value="F:histone H3K36 methyltransferase activity"/>
    <property type="evidence" value="ECO:0007669"/>
    <property type="project" value="EnsemblPlants"/>
</dbReference>
<protein>
    <recommendedName>
        <fullName evidence="1">SET domain-containing protein</fullName>
    </recommendedName>
</protein>
<sequence length="481" mass="53578">MESICPLDVQFAPEISALLQSPPSHKAQEYFDNLIATRPCQGIKVKVDGDHGKGVYADAEFKEGELVLKDQMLLGSQHSTNKMDCFVCGSCFRFIGSIELQIGRKLYFQGLGVSSSNPCHSDSSDAEDDSCFIGDANLGECSASSSNGKIPVSEEVVESLMNGQLVLPHSDKFSLPLPFPCSGGCGEENYCSKYCADIDWQNCHSLLCTGEKSKSSCRRALSKFVEHANDTNDIFILAAKVIAMTSMRYKNLKEARLKEVGSVASNTATVDLSLLLEAWKPVSMGYKRRWWECIALPEDVDKCDEVDFRLQFKELAFESLQLLKAAIFDAECAPLFSLEIYGQIIGMFELNNLDLVVASPVEDYFLYVDDLPQSPRKEVEAVTRPILEALDDDYPIYCQGTAFFPLQSCMNHSCCPNAKAFKRENDRDGQATIVAITPIRIGEQVTISYIDEELPYEERQKLLADYGFRCKCSKCMDEKVN</sequence>
<dbReference type="GO" id="GO:0010311">
    <property type="term" value="P:lateral root formation"/>
    <property type="evidence" value="ECO:0007669"/>
    <property type="project" value="EnsemblPlants"/>
</dbReference>
<dbReference type="GO" id="GO:0005634">
    <property type="term" value="C:nucleus"/>
    <property type="evidence" value="ECO:0007669"/>
    <property type="project" value="EnsemblPlants"/>
</dbReference>
<reference evidence="2 3" key="1">
    <citation type="journal article" date="2014" name="Nature">
        <title>The genome of the recently domesticated crop plant sugar beet (Beta vulgaris).</title>
        <authorList>
            <person name="Dohm J.C."/>
            <person name="Minoche A.E."/>
            <person name="Holtgrawe D."/>
            <person name="Capella-Gutierrez S."/>
            <person name="Zakrzewski F."/>
            <person name="Tafer H."/>
            <person name="Rupp O."/>
            <person name="Sorensen T.R."/>
            <person name="Stracke R."/>
            <person name="Reinhardt R."/>
            <person name="Goesmann A."/>
            <person name="Kraft T."/>
            <person name="Schulz B."/>
            <person name="Stadler P.F."/>
            <person name="Schmidt T."/>
            <person name="Gabaldon T."/>
            <person name="Lehrach H."/>
            <person name="Weisshaar B."/>
            <person name="Himmelbauer H."/>
        </authorList>
    </citation>
    <scope>NUCLEOTIDE SEQUENCE [LARGE SCALE GENOMIC DNA]</scope>
    <source>
        <tissue evidence="2">Taproot</tissue>
    </source>
</reference>
<dbReference type="SUPFAM" id="SSF82199">
    <property type="entry name" value="SET domain"/>
    <property type="match status" value="1"/>
</dbReference>
<dbReference type="GO" id="GO:0062211">
    <property type="term" value="P:root regeneration"/>
    <property type="evidence" value="ECO:0007669"/>
    <property type="project" value="EnsemblPlants"/>
</dbReference>
<gene>
    <name evidence="2" type="ORF">BVRB_005340</name>
</gene>
<dbReference type="OrthoDB" id="5945798at2759"/>
<evidence type="ECO:0000259" key="1">
    <source>
        <dbReference type="PROSITE" id="PS50280"/>
    </source>
</evidence>
<organism evidence="2 3">
    <name type="scientific">Beta vulgaris subsp. vulgaris</name>
    <name type="common">Beet</name>
    <dbReference type="NCBI Taxonomy" id="3555"/>
    <lineage>
        <taxon>Eukaryota</taxon>
        <taxon>Viridiplantae</taxon>
        <taxon>Streptophyta</taxon>
        <taxon>Embryophyta</taxon>
        <taxon>Tracheophyta</taxon>
        <taxon>Spermatophyta</taxon>
        <taxon>Magnoliopsida</taxon>
        <taxon>eudicotyledons</taxon>
        <taxon>Gunneridae</taxon>
        <taxon>Pentapetalae</taxon>
        <taxon>Caryophyllales</taxon>
        <taxon>Chenopodiaceae</taxon>
        <taxon>Betoideae</taxon>
        <taxon>Beta</taxon>
    </lineage>
</organism>
<dbReference type="Gene3D" id="2.170.270.10">
    <property type="entry name" value="SET domain"/>
    <property type="match status" value="1"/>
</dbReference>
<name>A0A0J8B446_BETVV</name>
<dbReference type="GO" id="GO:0040029">
    <property type="term" value="P:epigenetic regulation of gene expression"/>
    <property type="evidence" value="ECO:0007669"/>
    <property type="project" value="EnsemblPlants"/>
</dbReference>
<dbReference type="EMBL" id="KQ090437">
    <property type="protein sequence ID" value="KMS95766.1"/>
    <property type="molecule type" value="Genomic_DNA"/>
</dbReference>
<evidence type="ECO:0000313" key="2">
    <source>
        <dbReference type="EMBL" id="KMS95766.1"/>
    </source>
</evidence>